<evidence type="ECO:0000313" key="2">
    <source>
        <dbReference type="EMBL" id="KAK9121242.1"/>
    </source>
</evidence>
<dbReference type="InterPro" id="IPR039619">
    <property type="entry name" value="MAKR2/5"/>
</dbReference>
<evidence type="ECO:0000256" key="1">
    <source>
        <dbReference type="SAM" id="MobiDB-lite"/>
    </source>
</evidence>
<evidence type="ECO:0000313" key="3">
    <source>
        <dbReference type="Proteomes" id="UP001420932"/>
    </source>
</evidence>
<dbReference type="PANTHER" id="PTHR33929:SF1">
    <property type="entry name" value="MEMBRANE-ASSOCIATED KINASE REGULATOR 2-RELATED"/>
    <property type="match status" value="1"/>
</dbReference>
<dbReference type="Proteomes" id="UP001420932">
    <property type="component" value="Unassembled WGS sequence"/>
</dbReference>
<dbReference type="GO" id="GO:0005886">
    <property type="term" value="C:plasma membrane"/>
    <property type="evidence" value="ECO:0007669"/>
    <property type="project" value="InterPro"/>
</dbReference>
<dbReference type="PANTHER" id="PTHR33929">
    <property type="entry name" value="MEMBRANE-ASSOCIATED KINASE REGULATOR 2-RELATED"/>
    <property type="match status" value="1"/>
</dbReference>
<gene>
    <name evidence="2" type="ORF">Syun_018859</name>
</gene>
<accession>A0AAP0IT18</accession>
<proteinExistence type="predicted"/>
<dbReference type="AlphaFoldDB" id="A0AAP0IT18"/>
<dbReference type="EMBL" id="JBBNAF010000008">
    <property type="protein sequence ID" value="KAK9121242.1"/>
    <property type="molecule type" value="Genomic_DNA"/>
</dbReference>
<evidence type="ECO:0008006" key="4">
    <source>
        <dbReference type="Google" id="ProtNLM"/>
    </source>
</evidence>
<feature type="region of interest" description="Disordered" evidence="1">
    <location>
        <begin position="59"/>
        <end position="85"/>
    </location>
</feature>
<sequence>MEALTLLKFFKNISLTKHSVSTSTVELNVPLQTAQNQDQLNDDEGPFFDFEFAVPLQEDEEEESILGEAETEEAEMDSTETETEREEMFNLTTDDEPNEDLFFKGTLVPLNDDENQQLPINPKSPQLKVSFLKSATKFRVFALGLKRQKPNNGSASPSSSSSDSSTMKQSNSNGKSFTLKFKVEEVPIVSLLTKSNKKQSSNSSEETESAAKDALLQKYFKMIKPLYVKVSKKNTDKNTNEPIKISTTQDHRSSPTVKNCEETHEEINNIKSPKQGNLQASLRVVCKHLGKSRSASSSAVAAAPAPAQSFVTKRFDDSLLQQQDGIQSAILHCKKSLHCDVSNRAVAEEERPVAKEIR</sequence>
<name>A0AAP0IT18_9MAGN</name>
<comment type="caution">
    <text evidence="2">The sequence shown here is derived from an EMBL/GenBank/DDBJ whole genome shotgun (WGS) entry which is preliminary data.</text>
</comment>
<feature type="compositionally biased region" description="Low complexity" evidence="1">
    <location>
        <begin position="151"/>
        <end position="173"/>
    </location>
</feature>
<reference evidence="2 3" key="1">
    <citation type="submission" date="2024-01" db="EMBL/GenBank/DDBJ databases">
        <title>Genome assemblies of Stephania.</title>
        <authorList>
            <person name="Yang L."/>
        </authorList>
    </citation>
    <scope>NUCLEOTIDE SEQUENCE [LARGE SCALE GENOMIC DNA]</scope>
    <source>
        <strain evidence="2">YNDBR</strain>
        <tissue evidence="2">Leaf</tissue>
    </source>
</reference>
<feature type="region of interest" description="Disordered" evidence="1">
    <location>
        <begin position="146"/>
        <end position="173"/>
    </location>
</feature>
<protein>
    <recommendedName>
        <fullName evidence="4">Membrane-associated kinase regulator 2</fullName>
    </recommendedName>
</protein>
<organism evidence="2 3">
    <name type="scientific">Stephania yunnanensis</name>
    <dbReference type="NCBI Taxonomy" id="152371"/>
    <lineage>
        <taxon>Eukaryota</taxon>
        <taxon>Viridiplantae</taxon>
        <taxon>Streptophyta</taxon>
        <taxon>Embryophyta</taxon>
        <taxon>Tracheophyta</taxon>
        <taxon>Spermatophyta</taxon>
        <taxon>Magnoliopsida</taxon>
        <taxon>Ranunculales</taxon>
        <taxon>Menispermaceae</taxon>
        <taxon>Menispermoideae</taxon>
        <taxon>Cissampelideae</taxon>
        <taxon>Stephania</taxon>
    </lineage>
</organism>
<keyword evidence="3" id="KW-1185">Reference proteome</keyword>